<feature type="region of interest" description="Disordered" evidence="2">
    <location>
        <begin position="1"/>
        <end position="21"/>
    </location>
</feature>
<gene>
    <name evidence="4" type="ORF">NB063_08300</name>
</gene>
<dbReference type="RefSeq" id="WP_250928296.1">
    <property type="nucleotide sequence ID" value="NZ_JAMQBK010000024.1"/>
</dbReference>
<organism evidence="4 5">
    <name type="scientific">Aporhodopirellula aestuarii</name>
    <dbReference type="NCBI Taxonomy" id="2950107"/>
    <lineage>
        <taxon>Bacteria</taxon>
        <taxon>Pseudomonadati</taxon>
        <taxon>Planctomycetota</taxon>
        <taxon>Planctomycetia</taxon>
        <taxon>Pirellulales</taxon>
        <taxon>Pirellulaceae</taxon>
        <taxon>Aporhodopirellula</taxon>
    </lineage>
</organism>
<proteinExistence type="predicted"/>
<dbReference type="Gene3D" id="3.10.580.10">
    <property type="entry name" value="CBS-domain"/>
    <property type="match status" value="1"/>
</dbReference>
<keyword evidence="1" id="KW-0129">CBS domain</keyword>
<accession>A0ABT0U2B2</accession>
<dbReference type="PROSITE" id="PS51371">
    <property type="entry name" value="CBS"/>
    <property type="match status" value="1"/>
</dbReference>
<reference evidence="4 5" key="1">
    <citation type="journal article" date="2022" name="Syst. Appl. Microbiol.">
        <title>Rhodopirellula aestuarii sp. nov., a novel member of the genus Rhodopirellula isolated from brackish sediments collected in the Tagus River estuary, Portugal.</title>
        <authorList>
            <person name="Vitorino I.R."/>
            <person name="Klimek D."/>
            <person name="Calusinska M."/>
            <person name="Lobo-da-Cunha A."/>
            <person name="Vasconcelos V."/>
            <person name="Lage O.M."/>
        </authorList>
    </citation>
    <scope>NUCLEOTIDE SEQUENCE [LARGE SCALE GENOMIC DNA]</scope>
    <source>
        <strain evidence="4 5">ICT_H3.1</strain>
    </source>
</reference>
<evidence type="ECO:0000313" key="4">
    <source>
        <dbReference type="EMBL" id="MCM2370628.1"/>
    </source>
</evidence>
<evidence type="ECO:0000256" key="2">
    <source>
        <dbReference type="SAM" id="MobiDB-lite"/>
    </source>
</evidence>
<feature type="domain" description="CBS" evidence="3">
    <location>
        <begin position="25"/>
        <end position="84"/>
    </location>
</feature>
<protein>
    <submittedName>
        <fullName evidence="4">CBS domain-containing protein</fullName>
    </submittedName>
</protein>
<name>A0ABT0U2B2_9BACT</name>
<dbReference type="SUPFAM" id="SSF54631">
    <property type="entry name" value="CBS-domain pair"/>
    <property type="match status" value="1"/>
</dbReference>
<feature type="compositionally biased region" description="Polar residues" evidence="2">
    <location>
        <begin position="1"/>
        <end position="10"/>
    </location>
</feature>
<sequence length="317" mass="35904">MGNQDDNALNLTKKRPGPFGPARVLLPSDQQMVILDGKTPAREAVERMMDERFSQIPVTDRTGDIVGVFSWKSFGERALDLHSTAIKPTDLPIGDAMEQARFISPDVYIDTETDWSDLDYVLVGSPNDLLGILCVSDVFGRLNDFAEAFVLIYEVEHALRDTIEVVFIGDELQSVLDSITESANRPAMEAVANLKDFIDENGPSAAVGKAMKLLKAPRSRPLESLRDLTFSQYKAIICSEKNWPRFEPVFDSLRELVDIDLSDVNDLRNVVFHFRRAITPRDTDRLRRFREKLRYNLELYHREIENAKQAKIEAATA</sequence>
<dbReference type="Proteomes" id="UP001202961">
    <property type="component" value="Unassembled WGS sequence"/>
</dbReference>
<comment type="caution">
    <text evidence="4">The sequence shown here is derived from an EMBL/GenBank/DDBJ whole genome shotgun (WGS) entry which is preliminary data.</text>
</comment>
<dbReference type="EMBL" id="JAMQBK010000024">
    <property type="protein sequence ID" value="MCM2370628.1"/>
    <property type="molecule type" value="Genomic_DNA"/>
</dbReference>
<dbReference type="Pfam" id="PF00571">
    <property type="entry name" value="CBS"/>
    <property type="match status" value="1"/>
</dbReference>
<evidence type="ECO:0000259" key="3">
    <source>
        <dbReference type="PROSITE" id="PS51371"/>
    </source>
</evidence>
<evidence type="ECO:0000256" key="1">
    <source>
        <dbReference type="PROSITE-ProRule" id="PRU00703"/>
    </source>
</evidence>
<dbReference type="InterPro" id="IPR046342">
    <property type="entry name" value="CBS_dom_sf"/>
</dbReference>
<dbReference type="InterPro" id="IPR000644">
    <property type="entry name" value="CBS_dom"/>
</dbReference>
<keyword evidence="5" id="KW-1185">Reference proteome</keyword>
<evidence type="ECO:0000313" key="5">
    <source>
        <dbReference type="Proteomes" id="UP001202961"/>
    </source>
</evidence>